<gene>
    <name evidence="3" type="ORF">EV688_103296</name>
</gene>
<reference evidence="3 4" key="1">
    <citation type="submission" date="2019-03" db="EMBL/GenBank/DDBJ databases">
        <title>Genomic Encyclopedia of Type Strains, Phase IV (KMG-IV): sequencing the most valuable type-strain genomes for metagenomic binning, comparative biology and taxonomic classification.</title>
        <authorList>
            <person name="Goeker M."/>
        </authorList>
    </citation>
    <scope>NUCLEOTIDE SEQUENCE [LARGE SCALE GENOMIC DNA]</scope>
    <source>
        <strain evidence="3 4">DSM 23344</strain>
    </source>
</reference>
<feature type="active site" evidence="1">
    <location>
        <position position="131"/>
    </location>
</feature>
<sequence>MTMTHECLLMARRWVLLFALLPLVACAEGENYSTHPAAEEFIASLVTEDEFSRSELERIFAAAERQDSILEAIARPAEKTKPWHEYRQIFVTDKRTRQGVEFMREHRDTLARAEAETGVPSAIIAAVLGVETYYGRITGSYSVVNALATLAFDYPPRSDFFTRELRHFLILAREQGLEPLSLKGSYAGAMGYGQFMPSSYRSYAVDFDGDGRVDIWENPVDAIGSVANYFRKHGWRPDESVILPARKSGDVPDSWMNAALKPERRVAQFIAAGLEPLGDVQDDALATALALEGDDGTEYWLGLHNFYVITRYNHSAMYALSVYQLSQRLQAEVDA</sequence>
<dbReference type="GO" id="GO:0009253">
    <property type="term" value="P:peptidoglycan catabolic process"/>
    <property type="evidence" value="ECO:0007669"/>
    <property type="project" value="TreeGrafter"/>
</dbReference>
<accession>A0A4V2SBY5</accession>
<dbReference type="Pfam" id="PF13406">
    <property type="entry name" value="SLT_2"/>
    <property type="match status" value="1"/>
</dbReference>
<feature type="domain" description="Transglycosylase SLT" evidence="2">
    <location>
        <begin position="35"/>
        <end position="327"/>
    </location>
</feature>
<keyword evidence="4" id="KW-1185">Reference proteome</keyword>
<evidence type="ECO:0000313" key="4">
    <source>
        <dbReference type="Proteomes" id="UP000294980"/>
    </source>
</evidence>
<dbReference type="InterPro" id="IPR043426">
    <property type="entry name" value="MltB-like"/>
</dbReference>
<dbReference type="EMBL" id="SLWX01000003">
    <property type="protein sequence ID" value="TCO77280.1"/>
    <property type="molecule type" value="Genomic_DNA"/>
</dbReference>
<proteinExistence type="predicted"/>
<evidence type="ECO:0000259" key="2">
    <source>
        <dbReference type="Pfam" id="PF13406"/>
    </source>
</evidence>
<comment type="caution">
    <text evidence="3">The sequence shown here is derived from an EMBL/GenBank/DDBJ whole genome shotgun (WGS) entry which is preliminary data.</text>
</comment>
<dbReference type="AlphaFoldDB" id="A0A4V2SBY5"/>
<dbReference type="SUPFAM" id="SSF53955">
    <property type="entry name" value="Lysozyme-like"/>
    <property type="match status" value="1"/>
</dbReference>
<evidence type="ECO:0000313" key="3">
    <source>
        <dbReference type="EMBL" id="TCO77280.1"/>
    </source>
</evidence>
<dbReference type="RefSeq" id="WP_240624322.1">
    <property type="nucleotide sequence ID" value="NZ_QQSW01000007.1"/>
</dbReference>
<protein>
    <submittedName>
        <fullName evidence="3">Membrane-bound lytic murein transglycosylase B</fullName>
    </submittedName>
</protein>
<dbReference type="PANTHER" id="PTHR30163:SF9">
    <property type="entry name" value="MEMBRANE-BOUND LYTIC MUREIN TRANSGLYCOSYLASE B"/>
    <property type="match status" value="1"/>
</dbReference>
<organism evidence="3 4">
    <name type="scientific">Chromatocurvus halotolerans</name>
    <dbReference type="NCBI Taxonomy" id="1132028"/>
    <lineage>
        <taxon>Bacteria</taxon>
        <taxon>Pseudomonadati</taxon>
        <taxon>Pseudomonadota</taxon>
        <taxon>Gammaproteobacteria</taxon>
        <taxon>Cellvibrionales</taxon>
        <taxon>Halieaceae</taxon>
        <taxon>Chromatocurvus</taxon>
    </lineage>
</organism>
<dbReference type="InterPro" id="IPR011757">
    <property type="entry name" value="Lytic_transglycosylase_MltB"/>
</dbReference>
<dbReference type="CDD" id="cd13399">
    <property type="entry name" value="Slt35-like"/>
    <property type="match status" value="1"/>
</dbReference>
<name>A0A4V2SBY5_9GAMM</name>
<dbReference type="Gene3D" id="1.10.8.350">
    <property type="entry name" value="Bacterial muramidase"/>
    <property type="match status" value="1"/>
</dbReference>
<dbReference type="GO" id="GO:0008933">
    <property type="term" value="F:peptidoglycan lytic transglycosylase activity"/>
    <property type="evidence" value="ECO:0007669"/>
    <property type="project" value="TreeGrafter"/>
</dbReference>
<dbReference type="InterPro" id="IPR023346">
    <property type="entry name" value="Lysozyme-like_dom_sf"/>
</dbReference>
<dbReference type="InterPro" id="IPR031304">
    <property type="entry name" value="SLT_2"/>
</dbReference>
<dbReference type="Gene3D" id="1.10.530.10">
    <property type="match status" value="1"/>
</dbReference>
<evidence type="ECO:0000256" key="1">
    <source>
        <dbReference type="PIRSR" id="PIRSR611757-1"/>
    </source>
</evidence>
<dbReference type="NCBIfam" id="TIGR02282">
    <property type="entry name" value="MltB"/>
    <property type="match status" value="1"/>
</dbReference>
<dbReference type="FunFam" id="1.10.8.350:FF:000001">
    <property type="entry name" value="Lytic murein transglycosylase B"/>
    <property type="match status" value="1"/>
</dbReference>
<dbReference type="Proteomes" id="UP000294980">
    <property type="component" value="Unassembled WGS sequence"/>
</dbReference>
<dbReference type="PANTHER" id="PTHR30163">
    <property type="entry name" value="MEMBRANE-BOUND LYTIC MUREIN TRANSGLYCOSYLASE B"/>
    <property type="match status" value="1"/>
</dbReference>